<dbReference type="PANTHER" id="PTHR31139:SF4">
    <property type="entry name" value="ECTOPIC P GRANULES PROTEIN 5 HOMOLOG"/>
    <property type="match status" value="1"/>
</dbReference>
<accession>A0A183IJB4</accession>
<protein>
    <submittedName>
        <fullName evidence="1">Importin N-terminal domain-containing protein</fullName>
    </submittedName>
</protein>
<dbReference type="AlphaFoldDB" id="A0A183IJB4"/>
<proteinExistence type="predicted"/>
<dbReference type="InterPro" id="IPR051436">
    <property type="entry name" value="Autophagy-related_EPG5"/>
</dbReference>
<sequence length="846" mass="96333">LVEKPACDHSFAVLLARYLDVCVKADSLCWERKKLEMVCKQMMSSTWINTFRTKTYTSTCLKGAKAVGYYSTEDATINTEAMLQQEALVLRLRTMCIEQQSPALFQRELEKLRCEQYVHKVVEQYENTSQVANSPYFYGANLNVILVSFSELPDEFRKIRDNIRTLLDTLFYFLRQPENQPYSASIINWITVLMETLFKCTAPEDHMYLLFQFLRCPDTFGKWASKFIHSFVHISSDLFPAVNLYLILLDELFIPLRNRSLFVHDFQTESEEPFSVVGLDGEERSSFSEIDESDLLCCFDRFSADPVFNAIFLLIDCSNLNPLYLRYLLDFELVYLRIFQKGLKTYDCCRFETFCKRLASSVSGSLRCLYGFMCQRLEGKVSEEDVNTFFSGFKNLRLFAIQMLISLKTNCLWEFVGDIPMQGSNDDLWHILLLFVKGSDADLESLQVTTIQHCMDQTDQTAFGAFLSDLNAAGRTFAMRALCNLSGYASDVALLSHLLSLIVYGLYEFIPANGSTLVSGKGLLEYVLSSHPRLLHRFIELCNERDLLFEFHWRLAIRITDSFVHDVESDEENGRLVTFCDYECSNMEAFSSFVNFMLYVSDATMLNDHGGMRLFEQVTKTCVKRPLVMCLQRILKILNIDAINDYPTLVNCIQHITSIGQSTWFPFRASGDVKADEIERINAMICTYTGRISFSSEVLIIIVSVSVRRGRVNDVFRWRFVSSGLLISGETADSGVYTVSQGPEAVDIFAEASNIISVCKETYFLTCDLISQGMFQAISASEDWFQGNVKKKGDSGSPCLTPASTDTSPVLPVPVRILIRLPVYMSLIIFRVDSGTLISSSVRKRA</sequence>
<dbReference type="GO" id="GO:0097352">
    <property type="term" value="P:autophagosome maturation"/>
    <property type="evidence" value="ECO:0007669"/>
    <property type="project" value="TreeGrafter"/>
</dbReference>
<evidence type="ECO:0000313" key="1">
    <source>
        <dbReference type="WBParaSite" id="SBAD_0000388001-mRNA-1"/>
    </source>
</evidence>
<dbReference type="WBParaSite" id="SBAD_0000388001-mRNA-1">
    <property type="protein sequence ID" value="SBAD_0000388001-mRNA-1"/>
    <property type="gene ID" value="SBAD_0000388001"/>
</dbReference>
<reference evidence="1" key="1">
    <citation type="submission" date="2016-06" db="UniProtKB">
        <authorList>
            <consortium name="WormBaseParasite"/>
        </authorList>
    </citation>
    <scope>IDENTIFICATION</scope>
</reference>
<organism evidence="1">
    <name type="scientific">Soboliphyme baturini</name>
    <dbReference type="NCBI Taxonomy" id="241478"/>
    <lineage>
        <taxon>Eukaryota</taxon>
        <taxon>Metazoa</taxon>
        <taxon>Ecdysozoa</taxon>
        <taxon>Nematoda</taxon>
        <taxon>Enoplea</taxon>
        <taxon>Dorylaimia</taxon>
        <taxon>Dioctophymatida</taxon>
        <taxon>Dioctophymatoidea</taxon>
        <taxon>Soboliphymatidae</taxon>
        <taxon>Soboliphyme</taxon>
    </lineage>
</organism>
<dbReference type="PANTHER" id="PTHR31139">
    <property type="entry name" value="ECTOPIC P GRANULES PROTEIN 5 HOMOLOG"/>
    <property type="match status" value="1"/>
</dbReference>
<dbReference type="GO" id="GO:0005737">
    <property type="term" value="C:cytoplasm"/>
    <property type="evidence" value="ECO:0007669"/>
    <property type="project" value="TreeGrafter"/>
</dbReference>
<name>A0A183IJB4_9BILA</name>